<name>A0A699Z824_HAELA</name>
<dbReference type="GO" id="GO:0006633">
    <property type="term" value="P:fatty acid biosynthetic process"/>
    <property type="evidence" value="ECO:0007669"/>
    <property type="project" value="InterPro"/>
</dbReference>
<dbReference type="EMBL" id="BLLF01000829">
    <property type="protein sequence ID" value="GFH15278.1"/>
    <property type="molecule type" value="Genomic_DNA"/>
</dbReference>
<dbReference type="InterPro" id="IPR013601">
    <property type="entry name" value="FAE1_typ3_polyketide_synth"/>
</dbReference>
<dbReference type="GO" id="GO:0016020">
    <property type="term" value="C:membrane"/>
    <property type="evidence" value="ECO:0007669"/>
    <property type="project" value="InterPro"/>
</dbReference>
<feature type="domain" description="FAE" evidence="1">
    <location>
        <begin position="4"/>
        <end position="295"/>
    </location>
</feature>
<dbReference type="InterPro" id="IPR012392">
    <property type="entry name" value="3-ktacl-CoA_syn"/>
</dbReference>
<dbReference type="Pfam" id="PF08392">
    <property type="entry name" value="FAE1_CUT1_RppA"/>
    <property type="match status" value="1"/>
</dbReference>
<evidence type="ECO:0000313" key="3">
    <source>
        <dbReference type="Proteomes" id="UP000485058"/>
    </source>
</evidence>
<dbReference type="AlphaFoldDB" id="A0A699Z824"/>
<proteinExistence type="predicted"/>
<evidence type="ECO:0000313" key="2">
    <source>
        <dbReference type="EMBL" id="GFH15278.1"/>
    </source>
</evidence>
<dbReference type="PANTHER" id="PTHR31561">
    <property type="entry name" value="3-KETOACYL-COA SYNTHASE"/>
    <property type="match status" value="1"/>
</dbReference>
<dbReference type="Proteomes" id="UP000485058">
    <property type="component" value="Unassembled WGS sequence"/>
</dbReference>
<accession>A0A699Z824</accession>
<gene>
    <name evidence="2" type="ORF">HaLaN_11477</name>
</gene>
<dbReference type="InterPro" id="IPR016039">
    <property type="entry name" value="Thiolase-like"/>
</dbReference>
<evidence type="ECO:0000259" key="1">
    <source>
        <dbReference type="Pfam" id="PF08392"/>
    </source>
</evidence>
<sequence>MSPRQPILLVDVNAYLPPAEYKVKWELGQRLHRENDIYTEDEIRFQERVFERSGLHPERTYLPPSLNPRFVGVQPKTGKPKPRLVEAATEAQLVLCGALEGLLAKTGLAPADIDILVTTCSIYCPTPSLASMLINHFKMRPGIQSYHLGGMGCANGVVGVNLVRDLLQARPNSNAVFLTTEVTTPAFYPGHDKHRLVTNLLFRMGGAAMLMSNKSAAWAGRAKYQLAFNHRVHIGSSDEAYTAIHYGPDDKGINGVYLGKNVVTEASRALTKVMWAVGPHVLTPRQKAEFAANWVLDGLGKALQLDEHDLEPSRAVLRDYGNVSSSTTWYTLSYVETVRGVKKGDKVMQVGVGSGIKCGVNVWKDDMAF</sequence>
<dbReference type="GO" id="GO:0016747">
    <property type="term" value="F:acyltransferase activity, transferring groups other than amino-acyl groups"/>
    <property type="evidence" value="ECO:0007669"/>
    <property type="project" value="InterPro"/>
</dbReference>
<reference evidence="2 3" key="1">
    <citation type="submission" date="2020-02" db="EMBL/GenBank/DDBJ databases">
        <title>Draft genome sequence of Haematococcus lacustris strain NIES-144.</title>
        <authorList>
            <person name="Morimoto D."/>
            <person name="Nakagawa S."/>
            <person name="Yoshida T."/>
            <person name="Sawayama S."/>
        </authorList>
    </citation>
    <scope>NUCLEOTIDE SEQUENCE [LARGE SCALE GENOMIC DNA]</scope>
    <source>
        <strain evidence="2 3">NIES-144</strain>
    </source>
</reference>
<dbReference type="CDD" id="cd00831">
    <property type="entry name" value="CHS_like"/>
    <property type="match status" value="1"/>
</dbReference>
<organism evidence="2 3">
    <name type="scientific">Haematococcus lacustris</name>
    <name type="common">Green alga</name>
    <name type="synonym">Haematococcus pluvialis</name>
    <dbReference type="NCBI Taxonomy" id="44745"/>
    <lineage>
        <taxon>Eukaryota</taxon>
        <taxon>Viridiplantae</taxon>
        <taxon>Chlorophyta</taxon>
        <taxon>core chlorophytes</taxon>
        <taxon>Chlorophyceae</taxon>
        <taxon>CS clade</taxon>
        <taxon>Chlamydomonadales</taxon>
        <taxon>Haematococcaceae</taxon>
        <taxon>Haematococcus</taxon>
    </lineage>
</organism>
<protein>
    <submittedName>
        <fullName evidence="2">3-ketoacyl-CoA synthase</fullName>
    </submittedName>
</protein>
<keyword evidence="3" id="KW-1185">Reference proteome</keyword>
<comment type="caution">
    <text evidence="2">The sequence shown here is derived from an EMBL/GenBank/DDBJ whole genome shotgun (WGS) entry which is preliminary data.</text>
</comment>
<dbReference type="Gene3D" id="3.40.47.10">
    <property type="match status" value="1"/>
</dbReference>
<dbReference type="SUPFAM" id="SSF53901">
    <property type="entry name" value="Thiolase-like"/>
    <property type="match status" value="2"/>
</dbReference>